<organism evidence="1 2">
    <name type="scientific">Ficus carica</name>
    <name type="common">Common fig</name>
    <dbReference type="NCBI Taxonomy" id="3494"/>
    <lineage>
        <taxon>Eukaryota</taxon>
        <taxon>Viridiplantae</taxon>
        <taxon>Streptophyta</taxon>
        <taxon>Embryophyta</taxon>
        <taxon>Tracheophyta</taxon>
        <taxon>Spermatophyta</taxon>
        <taxon>Magnoliopsida</taxon>
        <taxon>eudicotyledons</taxon>
        <taxon>Gunneridae</taxon>
        <taxon>Pentapetalae</taxon>
        <taxon>rosids</taxon>
        <taxon>fabids</taxon>
        <taxon>Rosales</taxon>
        <taxon>Moraceae</taxon>
        <taxon>Ficeae</taxon>
        <taxon>Ficus</taxon>
    </lineage>
</organism>
<dbReference type="Proteomes" id="UP001187192">
    <property type="component" value="Unassembled WGS sequence"/>
</dbReference>
<evidence type="ECO:0000313" key="2">
    <source>
        <dbReference type="Proteomes" id="UP001187192"/>
    </source>
</evidence>
<sequence length="72" mass="8215">MDHNFCNLHDHELPPMRRRITMTLQFASVGLRECVASGLDCFFTSRRRSRGDRRFLLSGLAAVAVRVGCCRC</sequence>
<evidence type="ECO:0000313" key="1">
    <source>
        <dbReference type="EMBL" id="GMN58392.1"/>
    </source>
</evidence>
<dbReference type="EMBL" id="BTGU01000077">
    <property type="protein sequence ID" value="GMN58392.1"/>
    <property type="molecule type" value="Genomic_DNA"/>
</dbReference>
<protein>
    <submittedName>
        <fullName evidence="1">Uncharacterized protein</fullName>
    </submittedName>
</protein>
<dbReference type="AlphaFoldDB" id="A0AA88DN35"/>
<name>A0AA88DN35_FICCA</name>
<keyword evidence="2" id="KW-1185">Reference proteome</keyword>
<accession>A0AA88DN35</accession>
<reference evidence="1" key="1">
    <citation type="submission" date="2023-07" db="EMBL/GenBank/DDBJ databases">
        <title>draft genome sequence of fig (Ficus carica).</title>
        <authorList>
            <person name="Takahashi T."/>
            <person name="Nishimura K."/>
        </authorList>
    </citation>
    <scope>NUCLEOTIDE SEQUENCE</scope>
</reference>
<proteinExistence type="predicted"/>
<gene>
    <name evidence="1" type="ORF">TIFTF001_027506</name>
</gene>
<comment type="caution">
    <text evidence="1">The sequence shown here is derived from an EMBL/GenBank/DDBJ whole genome shotgun (WGS) entry which is preliminary data.</text>
</comment>